<dbReference type="AlphaFoldDB" id="C8S2H7"/>
<dbReference type="EMBL" id="ACYY01000014">
    <property type="protein sequence ID" value="EEW24848.1"/>
    <property type="molecule type" value="Genomic_DNA"/>
</dbReference>
<sequence>MLSVMHRVSGAIAALTIASFWLSTLISELFLTQSAIVTVKTLIPYGFLLLIPAMAAVGATGFRLAKGRSAGLIGAKRKRMPFVAANGVLVLIPAALFLSWKSQAGAFDAAFYAVQGLELLAGATNLTLLGLNLRDGRRLTAPRRRAASKA</sequence>
<proteinExistence type="predicted"/>
<accession>C8S2H7</accession>
<dbReference type="OrthoDB" id="5195601at2"/>
<dbReference type="STRING" id="371731.Rsw2DRAFT_2255"/>
<keyword evidence="1" id="KW-0812">Transmembrane</keyword>
<keyword evidence="1" id="KW-0472">Membrane</keyword>
<dbReference type="Proteomes" id="UP000010121">
    <property type="component" value="Unassembled WGS sequence"/>
</dbReference>
<evidence type="ECO:0000313" key="3">
    <source>
        <dbReference type="Proteomes" id="UP000010121"/>
    </source>
</evidence>
<evidence type="ECO:0000256" key="1">
    <source>
        <dbReference type="SAM" id="Phobius"/>
    </source>
</evidence>
<evidence type="ECO:0000313" key="2">
    <source>
        <dbReference type="EMBL" id="EEW24848.1"/>
    </source>
</evidence>
<reference evidence="2 3" key="1">
    <citation type="submission" date="2009-08" db="EMBL/GenBank/DDBJ databases">
        <title>The draft genome of Rhodobacter sp. SW2.</title>
        <authorList>
            <consortium name="US DOE Joint Genome Institute (JGI-PGF)"/>
            <person name="Lucas S."/>
            <person name="Copeland A."/>
            <person name="Lapidus A."/>
            <person name="Glavina del Rio T."/>
            <person name="Tice H."/>
            <person name="Bruce D."/>
            <person name="Goodwin L."/>
            <person name="Pitluck S."/>
            <person name="Larimer F."/>
            <person name="Land M.L."/>
            <person name="Hauser L."/>
            <person name="Emerson D."/>
        </authorList>
    </citation>
    <scope>NUCLEOTIDE SEQUENCE [LARGE SCALE GENOMIC DNA]</scope>
    <source>
        <strain evidence="2 3">SW2</strain>
    </source>
</reference>
<gene>
    <name evidence="2" type="ORF">Rsw2DRAFT_2255</name>
</gene>
<comment type="caution">
    <text evidence="2">The sequence shown here is derived from an EMBL/GenBank/DDBJ whole genome shotgun (WGS) entry which is preliminary data.</text>
</comment>
<dbReference type="RefSeq" id="WP_008031025.1">
    <property type="nucleotide sequence ID" value="NZ_ACYY01000014.1"/>
</dbReference>
<keyword evidence="3" id="KW-1185">Reference proteome</keyword>
<feature type="transmembrane region" description="Helical" evidence="1">
    <location>
        <begin position="112"/>
        <end position="133"/>
    </location>
</feature>
<feature type="transmembrane region" description="Helical" evidence="1">
    <location>
        <begin position="12"/>
        <end position="36"/>
    </location>
</feature>
<feature type="transmembrane region" description="Helical" evidence="1">
    <location>
        <begin position="82"/>
        <end position="100"/>
    </location>
</feature>
<name>C8S2H7_9RHOB</name>
<dbReference type="eggNOG" id="COG1018">
    <property type="taxonomic scope" value="Bacteria"/>
</dbReference>
<organism evidence="2 3">
    <name type="scientific">Rhodobacter ferrooxidans</name>
    <dbReference type="NCBI Taxonomy" id="371731"/>
    <lineage>
        <taxon>Bacteria</taxon>
        <taxon>Pseudomonadati</taxon>
        <taxon>Pseudomonadota</taxon>
        <taxon>Alphaproteobacteria</taxon>
        <taxon>Rhodobacterales</taxon>
        <taxon>Rhodobacter group</taxon>
        <taxon>Rhodobacter</taxon>
    </lineage>
</organism>
<keyword evidence="1" id="KW-1133">Transmembrane helix</keyword>
<protein>
    <submittedName>
        <fullName evidence="2">Uncharacterized protein</fullName>
    </submittedName>
</protein>
<feature type="transmembrane region" description="Helical" evidence="1">
    <location>
        <begin position="42"/>
        <end position="62"/>
    </location>
</feature>